<dbReference type="SUPFAM" id="SSF56349">
    <property type="entry name" value="DNA breaking-rejoining enzymes"/>
    <property type="match status" value="1"/>
</dbReference>
<feature type="domain" description="Tyr recombinase" evidence="2">
    <location>
        <begin position="178"/>
        <end position="396"/>
    </location>
</feature>
<organism evidence="3 4">
    <name type="scientific">Methylorubrum populi</name>
    <dbReference type="NCBI Taxonomy" id="223967"/>
    <lineage>
        <taxon>Bacteria</taxon>
        <taxon>Pseudomonadati</taxon>
        <taxon>Pseudomonadota</taxon>
        <taxon>Alphaproteobacteria</taxon>
        <taxon>Hyphomicrobiales</taxon>
        <taxon>Methylobacteriaceae</taxon>
        <taxon>Methylorubrum</taxon>
    </lineage>
</organism>
<sequence length="407" mass="46328">MSSNKRGKPLLLNDDFTYTVKETIWDNGERFAFTEGPDGLGAYWPVLYAVTRLRSPGHSSGTMIGKARVIAQFHIWAERSGIDLLERLQGLRFFRPFEIEGLRQSLRSAGVGSRRGDATVSPAVWITRCRIVARYIEWHAGFGIQKLDRVDVSFQEARERLQDCQKWLVADLPKPVPVSREGLDEQQQAALLRAIVPGSAANPFPAKYQFRNFVLVLLYYQLGLRLSEALALKTTDLRLEGPTPRLFVVRRADDPADTRQRQPLVKTKARPLPVAKALARVLWDWIIKDRKDKKIYGKASRSEYVFVSRRGVGLSKSSAEAIFRTLRTCEGVPGNMSAHLLRHTWNDRFSRLADDAELREAVEKQLRNFLMGWKETSEQGASYARRATQEEADRLMLTMQNDLVPEA</sequence>
<dbReference type="InterPro" id="IPR002104">
    <property type="entry name" value="Integrase_catalytic"/>
</dbReference>
<dbReference type="CDD" id="cd00397">
    <property type="entry name" value="DNA_BRE_C"/>
    <property type="match status" value="1"/>
</dbReference>
<dbReference type="RefSeq" id="WP_096485988.1">
    <property type="nucleotide sequence ID" value="NZ_AP014809.1"/>
</dbReference>
<dbReference type="GO" id="GO:0015074">
    <property type="term" value="P:DNA integration"/>
    <property type="evidence" value="ECO:0007669"/>
    <property type="project" value="InterPro"/>
</dbReference>
<evidence type="ECO:0000313" key="3">
    <source>
        <dbReference type="EMBL" id="BAU91948.1"/>
    </source>
</evidence>
<dbReference type="GO" id="GO:0003677">
    <property type="term" value="F:DNA binding"/>
    <property type="evidence" value="ECO:0007669"/>
    <property type="project" value="InterPro"/>
</dbReference>
<dbReference type="AlphaFoldDB" id="A0A169R7I7"/>
<keyword evidence="1" id="KW-0233">DNA recombination</keyword>
<reference evidence="3 4" key="1">
    <citation type="journal article" date="2016" name="Genome Announc.">
        <title>Complete Genome Sequence of Methylobacterium populi P-1M, Isolated from Pink-Pigmented Household Biofilm.</title>
        <authorList>
            <person name="Morohoshi T."/>
            <person name="Ikeda T."/>
        </authorList>
    </citation>
    <scope>NUCLEOTIDE SEQUENCE [LARGE SCALE GENOMIC DNA]</scope>
    <source>
        <strain evidence="3 4">P-1M</strain>
    </source>
</reference>
<dbReference type="OrthoDB" id="6819422at2"/>
<dbReference type="InterPro" id="IPR011010">
    <property type="entry name" value="DNA_brk_join_enz"/>
</dbReference>
<evidence type="ECO:0000256" key="1">
    <source>
        <dbReference type="ARBA" id="ARBA00023172"/>
    </source>
</evidence>
<proteinExistence type="predicted"/>
<dbReference type="Proteomes" id="UP000218288">
    <property type="component" value="Chromosome"/>
</dbReference>
<gene>
    <name evidence="3" type="ORF">MPPM_3343</name>
</gene>
<name>A0A169R7I7_9HYPH</name>
<accession>A0A169R7I7</accession>
<evidence type="ECO:0000313" key="4">
    <source>
        <dbReference type="Proteomes" id="UP000218288"/>
    </source>
</evidence>
<dbReference type="InterPro" id="IPR013762">
    <property type="entry name" value="Integrase-like_cat_sf"/>
</dbReference>
<protein>
    <submittedName>
        <fullName evidence="3">Integrase family protein</fullName>
    </submittedName>
</protein>
<evidence type="ECO:0000259" key="2">
    <source>
        <dbReference type="PROSITE" id="PS51898"/>
    </source>
</evidence>
<dbReference type="EMBL" id="AP014809">
    <property type="protein sequence ID" value="BAU91948.1"/>
    <property type="molecule type" value="Genomic_DNA"/>
</dbReference>
<dbReference type="PROSITE" id="PS51898">
    <property type="entry name" value="TYR_RECOMBINASE"/>
    <property type="match status" value="1"/>
</dbReference>
<dbReference type="GO" id="GO:0006310">
    <property type="term" value="P:DNA recombination"/>
    <property type="evidence" value="ECO:0007669"/>
    <property type="project" value="UniProtKB-KW"/>
</dbReference>
<dbReference type="Pfam" id="PF00589">
    <property type="entry name" value="Phage_integrase"/>
    <property type="match status" value="1"/>
</dbReference>
<dbReference type="Gene3D" id="1.10.443.10">
    <property type="entry name" value="Intergrase catalytic core"/>
    <property type="match status" value="1"/>
</dbReference>